<dbReference type="EMBL" id="BGPR01026283">
    <property type="protein sequence ID" value="GBN95870.1"/>
    <property type="molecule type" value="Genomic_DNA"/>
</dbReference>
<proteinExistence type="predicted"/>
<evidence type="ECO:0000313" key="1">
    <source>
        <dbReference type="EMBL" id="GBN95870.1"/>
    </source>
</evidence>
<protein>
    <submittedName>
        <fullName evidence="1">Uncharacterized protein</fullName>
    </submittedName>
</protein>
<gene>
    <name evidence="1" type="ORF">AVEN_101342_1</name>
</gene>
<accession>A0A4Y2T7E4</accession>
<dbReference type="AlphaFoldDB" id="A0A4Y2T7E4"/>
<evidence type="ECO:0000313" key="2">
    <source>
        <dbReference type="Proteomes" id="UP000499080"/>
    </source>
</evidence>
<sequence>MLIGNRLFEIYSLRNWLIRRFVSMSSSEECSDLKKMSTGGSEGGSVLIVTSTGFCGTEEGSVLILISMESVLISTFTGESDMGSSSTGKVQY</sequence>
<dbReference type="Proteomes" id="UP000499080">
    <property type="component" value="Unassembled WGS sequence"/>
</dbReference>
<organism evidence="1 2">
    <name type="scientific">Araneus ventricosus</name>
    <name type="common">Orbweaver spider</name>
    <name type="synonym">Epeira ventricosa</name>
    <dbReference type="NCBI Taxonomy" id="182803"/>
    <lineage>
        <taxon>Eukaryota</taxon>
        <taxon>Metazoa</taxon>
        <taxon>Ecdysozoa</taxon>
        <taxon>Arthropoda</taxon>
        <taxon>Chelicerata</taxon>
        <taxon>Arachnida</taxon>
        <taxon>Araneae</taxon>
        <taxon>Araneomorphae</taxon>
        <taxon>Entelegynae</taxon>
        <taxon>Araneoidea</taxon>
        <taxon>Araneidae</taxon>
        <taxon>Araneus</taxon>
    </lineage>
</organism>
<keyword evidence="2" id="KW-1185">Reference proteome</keyword>
<reference evidence="1 2" key="1">
    <citation type="journal article" date="2019" name="Sci. Rep.">
        <title>Orb-weaving spider Araneus ventricosus genome elucidates the spidroin gene catalogue.</title>
        <authorList>
            <person name="Kono N."/>
            <person name="Nakamura H."/>
            <person name="Ohtoshi R."/>
            <person name="Moran D.A.P."/>
            <person name="Shinohara A."/>
            <person name="Yoshida Y."/>
            <person name="Fujiwara M."/>
            <person name="Mori M."/>
            <person name="Tomita M."/>
            <person name="Arakawa K."/>
        </authorList>
    </citation>
    <scope>NUCLEOTIDE SEQUENCE [LARGE SCALE GENOMIC DNA]</scope>
</reference>
<comment type="caution">
    <text evidence="1">The sequence shown here is derived from an EMBL/GenBank/DDBJ whole genome shotgun (WGS) entry which is preliminary data.</text>
</comment>
<name>A0A4Y2T7E4_ARAVE</name>